<feature type="compositionally biased region" description="Polar residues" evidence="1">
    <location>
        <begin position="1"/>
        <end position="20"/>
    </location>
</feature>
<feature type="compositionally biased region" description="Polar residues" evidence="1">
    <location>
        <begin position="60"/>
        <end position="72"/>
    </location>
</feature>
<evidence type="ECO:0000256" key="1">
    <source>
        <dbReference type="SAM" id="MobiDB-lite"/>
    </source>
</evidence>
<keyword evidence="3" id="KW-1185">Reference proteome</keyword>
<feature type="compositionally biased region" description="Low complexity" evidence="1">
    <location>
        <begin position="25"/>
        <end position="59"/>
    </location>
</feature>
<organism evidence="2 3">
    <name type="scientific">Penicillium roqueforti (strain FM164)</name>
    <dbReference type="NCBI Taxonomy" id="1365484"/>
    <lineage>
        <taxon>Eukaryota</taxon>
        <taxon>Fungi</taxon>
        <taxon>Dikarya</taxon>
        <taxon>Ascomycota</taxon>
        <taxon>Pezizomycotina</taxon>
        <taxon>Eurotiomycetes</taxon>
        <taxon>Eurotiomycetidae</taxon>
        <taxon>Eurotiales</taxon>
        <taxon>Aspergillaceae</taxon>
        <taxon>Penicillium</taxon>
    </lineage>
</organism>
<dbReference type="EMBL" id="HG792015">
    <property type="protein sequence ID" value="CDM27896.1"/>
    <property type="molecule type" value="Genomic_DNA"/>
</dbReference>
<accession>W6PVU1</accession>
<evidence type="ECO:0000313" key="3">
    <source>
        <dbReference type="Proteomes" id="UP000030686"/>
    </source>
</evidence>
<name>W6PVU1_PENRF</name>
<sequence>MNATRATPNITVEKQSSTSAGHAWQNQQRQTWQQGHYQNQYQAKQQQQQLAPAQQNPQPRTSQNQLRISDRP</sequence>
<proteinExistence type="predicted"/>
<dbReference type="AlphaFoldDB" id="W6PVU1"/>
<gene>
    <name evidence="2" type="ORF">PROQFM164_S01g001707</name>
</gene>
<protein>
    <submittedName>
        <fullName evidence="2">Genomic scaffold, ProqFM164S01</fullName>
    </submittedName>
</protein>
<feature type="region of interest" description="Disordered" evidence="1">
    <location>
        <begin position="1"/>
        <end position="72"/>
    </location>
</feature>
<evidence type="ECO:0000313" key="2">
    <source>
        <dbReference type="EMBL" id="CDM27896.1"/>
    </source>
</evidence>
<reference evidence="2" key="1">
    <citation type="journal article" date="2014" name="Nat. Commun.">
        <title>Multiple recent horizontal transfers of a large genomic region in cheese making fungi.</title>
        <authorList>
            <person name="Cheeseman K."/>
            <person name="Ropars J."/>
            <person name="Renault P."/>
            <person name="Dupont J."/>
            <person name="Gouzy J."/>
            <person name="Branca A."/>
            <person name="Abraham A.L."/>
            <person name="Ceppi M."/>
            <person name="Conseiller E."/>
            <person name="Debuchy R."/>
            <person name="Malagnac F."/>
            <person name="Goarin A."/>
            <person name="Silar P."/>
            <person name="Lacoste S."/>
            <person name="Sallet E."/>
            <person name="Bensimon A."/>
            <person name="Giraud T."/>
            <person name="Brygoo Y."/>
        </authorList>
    </citation>
    <scope>NUCLEOTIDE SEQUENCE [LARGE SCALE GENOMIC DNA]</scope>
    <source>
        <strain evidence="2">FM164</strain>
    </source>
</reference>
<dbReference type="Proteomes" id="UP000030686">
    <property type="component" value="Unassembled WGS sequence"/>
</dbReference>